<name>A0A8J6IUL3_9ALTE</name>
<evidence type="ECO:0000313" key="1">
    <source>
        <dbReference type="EMBL" id="MBC3766504.1"/>
    </source>
</evidence>
<dbReference type="Proteomes" id="UP000601768">
    <property type="component" value="Unassembled WGS sequence"/>
</dbReference>
<gene>
    <name evidence="1" type="ORF">H8B19_11510</name>
</gene>
<reference evidence="1" key="2">
    <citation type="submission" date="2020-08" db="EMBL/GenBank/DDBJ databases">
        <authorList>
            <person name="Lai Q."/>
        </authorList>
    </citation>
    <scope>NUCLEOTIDE SEQUENCE</scope>
    <source>
        <strain evidence="1">S27-2</strain>
    </source>
</reference>
<dbReference type="EMBL" id="JACNEP010000008">
    <property type="protein sequence ID" value="MBC3766504.1"/>
    <property type="molecule type" value="Genomic_DNA"/>
</dbReference>
<organism evidence="1 2">
    <name type="scientific">Neptunicella marina</name>
    <dbReference type="NCBI Taxonomy" id="2125989"/>
    <lineage>
        <taxon>Bacteria</taxon>
        <taxon>Pseudomonadati</taxon>
        <taxon>Pseudomonadota</taxon>
        <taxon>Gammaproteobacteria</taxon>
        <taxon>Alteromonadales</taxon>
        <taxon>Alteromonadaceae</taxon>
        <taxon>Neptunicella</taxon>
    </lineage>
</organism>
<evidence type="ECO:0000313" key="2">
    <source>
        <dbReference type="Proteomes" id="UP000601768"/>
    </source>
</evidence>
<dbReference type="RefSeq" id="WP_186507034.1">
    <property type="nucleotide sequence ID" value="NZ_JACNEP010000008.1"/>
</dbReference>
<proteinExistence type="predicted"/>
<sequence length="457" mass="52648">MANYENFMFPLLPRHFSGMNACVGNNGTSDLTTYANGYESAAEYLLGLALKSREAHADELIHPISFNIRHSIELRLKGWLDCICKFAELRGRDVDSMRTATHNLSELWQIFEQLSTSLDDRYSELVEVLKPYICGLADMDNTGETFRYPKTLNREQHLSSVSIINLNLLAIRFIELKKITKIISNFNDSLLREYEGNTHTKELSWAQIKWLSEQVSDCYLSNPTEIKSAIENVTANLDISNREYGRAMAIIKEDFLLSANVGPQKTLKFLTKKSLDYFLNEYKKYEGAEFHFSDQEITTEDYLEYLGSDEDRARRYSQAQCIKAISATLKVEEIIELTTLYYFADNLSFSKGYEESLEIGLRSRDFLSNEPEELEECLYHLLSKTPLIRRVTSSLIYLNQFELVDVVLASELMAKSDISDLNSMVSAQKESWWSPILEKIEMFKSQQFKLPQSDNKS</sequence>
<keyword evidence="2" id="KW-1185">Reference proteome</keyword>
<comment type="caution">
    <text evidence="1">The sequence shown here is derived from an EMBL/GenBank/DDBJ whole genome shotgun (WGS) entry which is preliminary data.</text>
</comment>
<protein>
    <submittedName>
        <fullName evidence="1">Uncharacterized protein</fullName>
    </submittedName>
</protein>
<dbReference type="AlphaFoldDB" id="A0A8J6IUL3"/>
<accession>A0A8J6IUL3</accession>
<reference evidence="1" key="1">
    <citation type="journal article" date="2018" name="Int. J. Syst. Evol. Microbiol.">
        <title>Neptunicella marina gen. nov., sp. nov., isolated from surface seawater.</title>
        <authorList>
            <person name="Liu X."/>
            <person name="Lai Q."/>
            <person name="Du Y."/>
            <person name="Zhang X."/>
            <person name="Liu Z."/>
            <person name="Sun F."/>
            <person name="Shao Z."/>
        </authorList>
    </citation>
    <scope>NUCLEOTIDE SEQUENCE</scope>
    <source>
        <strain evidence="1">S27-2</strain>
    </source>
</reference>